<dbReference type="PANTHER" id="PTHR24373">
    <property type="entry name" value="SLIT RELATED LEUCINE-RICH REPEAT NEURONAL PROTEIN"/>
    <property type="match status" value="1"/>
</dbReference>
<protein>
    <submittedName>
        <fullName evidence="4">Leucine-rich repeat-containing 15-like</fullName>
    </submittedName>
</protein>
<keyword evidence="2" id="KW-0732">Signal</keyword>
<dbReference type="Pfam" id="PF13855">
    <property type="entry name" value="LRR_8"/>
    <property type="match status" value="2"/>
</dbReference>
<dbReference type="PANTHER" id="PTHR24373:SF370">
    <property type="entry name" value="FISH-LIPS, ISOFORM E"/>
    <property type="match status" value="1"/>
</dbReference>
<dbReference type="InterPro" id="IPR050328">
    <property type="entry name" value="Dev_Immune_Receptor"/>
</dbReference>
<comment type="caution">
    <text evidence="4">The sequence shown here is derived from an EMBL/GenBank/DDBJ whole genome shotgun (WGS) entry which is preliminary data.</text>
</comment>
<sequence>MERTSVLTNDYFSNLIKQITAQANKIISTTQNSEQETISNLKNLLISSVNEIQIPDMNKNFSKTGLFIPNRKIDEKKNNLNFKNKIGKLVILEDQIDFFVLSNLSKIFKDNLSADDLDFKTFKEALETTILQKLIELKSMINDPIIDLTNIGKNHLEKLTIDGKKSKFNENDFNEIVKLINCKKLDEFYLFYKNENFQRIHVDSFANFQNLKKLVIKCDHLNLIKSKNFSMLSNLEYLSITESKINKIEKGAFHGLIHLKWLFLSSNEITNIEAENFTGLDHLEYLILNQNKIESIENKTFAALVNLKALEMVENRINSLSENSFDGLFSLKILNLNNKSGLRIDDKAFNSLSSLEVLDLASNTIEHLDSLPNFYASETEIDEMKKKLYLQITDCESEWIYFQNMLDVSDQVRNAILTSEMSISHYENIASL</sequence>
<dbReference type="Gene3D" id="3.80.10.10">
    <property type="entry name" value="Ribonuclease Inhibitor"/>
    <property type="match status" value="1"/>
</dbReference>
<dbReference type="Proteomes" id="UP000276133">
    <property type="component" value="Unassembled WGS sequence"/>
</dbReference>
<keyword evidence="1" id="KW-0433">Leucine-rich repeat</keyword>
<evidence type="ECO:0000256" key="3">
    <source>
        <dbReference type="ARBA" id="ARBA00022737"/>
    </source>
</evidence>
<dbReference type="GO" id="GO:0005615">
    <property type="term" value="C:extracellular space"/>
    <property type="evidence" value="ECO:0007669"/>
    <property type="project" value="TreeGrafter"/>
</dbReference>
<dbReference type="InterPro" id="IPR003591">
    <property type="entry name" value="Leu-rich_rpt_typical-subtyp"/>
</dbReference>
<dbReference type="InterPro" id="IPR032675">
    <property type="entry name" value="LRR_dom_sf"/>
</dbReference>
<reference evidence="4 5" key="1">
    <citation type="journal article" date="2018" name="Sci. Rep.">
        <title>Genomic signatures of local adaptation to the degree of environmental predictability in rotifers.</title>
        <authorList>
            <person name="Franch-Gras L."/>
            <person name="Hahn C."/>
            <person name="Garcia-Roger E.M."/>
            <person name="Carmona M.J."/>
            <person name="Serra M."/>
            <person name="Gomez A."/>
        </authorList>
    </citation>
    <scope>NUCLEOTIDE SEQUENCE [LARGE SCALE GENOMIC DNA]</scope>
    <source>
        <strain evidence="4">HYR1</strain>
    </source>
</reference>
<dbReference type="SMART" id="SM00369">
    <property type="entry name" value="LRR_TYP"/>
    <property type="match status" value="5"/>
</dbReference>
<evidence type="ECO:0000256" key="2">
    <source>
        <dbReference type="ARBA" id="ARBA00022729"/>
    </source>
</evidence>
<dbReference type="GO" id="GO:0031012">
    <property type="term" value="C:extracellular matrix"/>
    <property type="evidence" value="ECO:0007669"/>
    <property type="project" value="TreeGrafter"/>
</dbReference>
<accession>A0A3M7S440</accession>
<keyword evidence="3" id="KW-0677">Repeat</keyword>
<dbReference type="OrthoDB" id="676979at2759"/>
<keyword evidence="5" id="KW-1185">Reference proteome</keyword>
<dbReference type="InterPro" id="IPR001611">
    <property type="entry name" value="Leu-rich_rpt"/>
</dbReference>
<dbReference type="AlphaFoldDB" id="A0A3M7S440"/>
<proteinExistence type="predicted"/>
<dbReference type="EMBL" id="REGN01002078">
    <property type="protein sequence ID" value="RNA30532.1"/>
    <property type="molecule type" value="Genomic_DNA"/>
</dbReference>
<evidence type="ECO:0000256" key="1">
    <source>
        <dbReference type="ARBA" id="ARBA00022614"/>
    </source>
</evidence>
<gene>
    <name evidence="4" type="ORF">BpHYR1_052179</name>
</gene>
<name>A0A3M7S440_BRAPC</name>
<dbReference type="PROSITE" id="PS51450">
    <property type="entry name" value="LRR"/>
    <property type="match status" value="3"/>
</dbReference>
<evidence type="ECO:0000313" key="5">
    <source>
        <dbReference type="Proteomes" id="UP000276133"/>
    </source>
</evidence>
<organism evidence="4 5">
    <name type="scientific">Brachionus plicatilis</name>
    <name type="common">Marine rotifer</name>
    <name type="synonym">Brachionus muelleri</name>
    <dbReference type="NCBI Taxonomy" id="10195"/>
    <lineage>
        <taxon>Eukaryota</taxon>
        <taxon>Metazoa</taxon>
        <taxon>Spiralia</taxon>
        <taxon>Gnathifera</taxon>
        <taxon>Rotifera</taxon>
        <taxon>Eurotatoria</taxon>
        <taxon>Monogononta</taxon>
        <taxon>Pseudotrocha</taxon>
        <taxon>Ploima</taxon>
        <taxon>Brachionidae</taxon>
        <taxon>Brachionus</taxon>
    </lineage>
</organism>
<evidence type="ECO:0000313" key="4">
    <source>
        <dbReference type="EMBL" id="RNA30532.1"/>
    </source>
</evidence>
<dbReference type="SMART" id="SM00365">
    <property type="entry name" value="LRR_SD22"/>
    <property type="match status" value="4"/>
</dbReference>
<dbReference type="STRING" id="10195.A0A3M7S440"/>
<dbReference type="SUPFAM" id="SSF52058">
    <property type="entry name" value="L domain-like"/>
    <property type="match status" value="1"/>
</dbReference>